<evidence type="ECO:0000256" key="1">
    <source>
        <dbReference type="SAM" id="Phobius"/>
    </source>
</evidence>
<dbReference type="Proteomes" id="UP001149090">
    <property type="component" value="Unassembled WGS sequence"/>
</dbReference>
<keyword evidence="1" id="KW-1133">Transmembrane helix</keyword>
<protein>
    <submittedName>
        <fullName evidence="2">Uncharacterized protein</fullName>
    </submittedName>
</protein>
<dbReference type="AlphaFoldDB" id="A0A9Q0LLD3"/>
<keyword evidence="1" id="KW-0812">Transmembrane</keyword>
<name>A0A9Q0LLD3_ANAIG</name>
<proteinExistence type="predicted"/>
<accession>A0A9Q0LLD3</accession>
<sequence length="146" mass="16132">MSKVGACCRFWVLLIGFILVVVFFGIVPAVKRKKSDSTCTITSVSRTSSKYSVDFYYRPDGINLDINLDKSYDRPSSDLSDAEKLFEKIASGDATPPQYHKCYYNKKNYGDVLYDLPSITGGGIAFMVIMGICCCCSMIQAIVSIA</sequence>
<keyword evidence="1" id="KW-0472">Membrane</keyword>
<reference evidence="2" key="1">
    <citation type="submission" date="2022-10" db="EMBL/GenBank/DDBJ databases">
        <title>Novel sulphate-reducing endosymbionts in the free-living metamonad Anaeramoeba.</title>
        <authorList>
            <person name="Jerlstrom-Hultqvist J."/>
            <person name="Cepicka I."/>
            <person name="Gallot-Lavallee L."/>
            <person name="Salas-Leiva D."/>
            <person name="Curtis B.A."/>
            <person name="Zahonova K."/>
            <person name="Pipaliya S."/>
            <person name="Dacks J."/>
            <person name="Roger A.J."/>
        </authorList>
    </citation>
    <scope>NUCLEOTIDE SEQUENCE</scope>
    <source>
        <strain evidence="2">BMAN</strain>
    </source>
</reference>
<evidence type="ECO:0000313" key="3">
    <source>
        <dbReference type="Proteomes" id="UP001149090"/>
    </source>
</evidence>
<keyword evidence="3" id="KW-1185">Reference proteome</keyword>
<evidence type="ECO:0000313" key="2">
    <source>
        <dbReference type="EMBL" id="KAJ5074524.1"/>
    </source>
</evidence>
<dbReference type="EMBL" id="JAPDFW010000070">
    <property type="protein sequence ID" value="KAJ5074524.1"/>
    <property type="molecule type" value="Genomic_DNA"/>
</dbReference>
<feature type="transmembrane region" description="Helical" evidence="1">
    <location>
        <begin position="124"/>
        <end position="145"/>
    </location>
</feature>
<comment type="caution">
    <text evidence="2">The sequence shown here is derived from an EMBL/GenBank/DDBJ whole genome shotgun (WGS) entry which is preliminary data.</text>
</comment>
<gene>
    <name evidence="2" type="ORF">M0811_01155</name>
</gene>
<organism evidence="2 3">
    <name type="scientific">Anaeramoeba ignava</name>
    <name type="common">Anaerobic marine amoeba</name>
    <dbReference type="NCBI Taxonomy" id="1746090"/>
    <lineage>
        <taxon>Eukaryota</taxon>
        <taxon>Metamonada</taxon>
        <taxon>Anaeramoebidae</taxon>
        <taxon>Anaeramoeba</taxon>
    </lineage>
</organism>
<feature type="transmembrane region" description="Helical" evidence="1">
    <location>
        <begin position="7"/>
        <end position="27"/>
    </location>
</feature>